<organism evidence="1 2">
    <name type="scientific">Smallanthus sonchifolius</name>
    <dbReference type="NCBI Taxonomy" id="185202"/>
    <lineage>
        <taxon>Eukaryota</taxon>
        <taxon>Viridiplantae</taxon>
        <taxon>Streptophyta</taxon>
        <taxon>Embryophyta</taxon>
        <taxon>Tracheophyta</taxon>
        <taxon>Spermatophyta</taxon>
        <taxon>Magnoliopsida</taxon>
        <taxon>eudicotyledons</taxon>
        <taxon>Gunneridae</taxon>
        <taxon>Pentapetalae</taxon>
        <taxon>asterids</taxon>
        <taxon>campanulids</taxon>
        <taxon>Asterales</taxon>
        <taxon>Asteraceae</taxon>
        <taxon>Asteroideae</taxon>
        <taxon>Heliantheae alliance</taxon>
        <taxon>Millerieae</taxon>
        <taxon>Smallanthus</taxon>
    </lineage>
</organism>
<reference evidence="1 2" key="2">
    <citation type="journal article" date="2022" name="Mol. Ecol. Resour.">
        <title>The genomes of chicory, endive, great burdock and yacon provide insights into Asteraceae paleo-polyploidization history and plant inulin production.</title>
        <authorList>
            <person name="Fan W."/>
            <person name="Wang S."/>
            <person name="Wang H."/>
            <person name="Wang A."/>
            <person name="Jiang F."/>
            <person name="Liu H."/>
            <person name="Zhao H."/>
            <person name="Xu D."/>
            <person name="Zhang Y."/>
        </authorList>
    </citation>
    <scope>NUCLEOTIDE SEQUENCE [LARGE SCALE GENOMIC DNA]</scope>
    <source>
        <strain evidence="2">cv. Yunnan</strain>
        <tissue evidence="1">Leaves</tissue>
    </source>
</reference>
<dbReference type="Proteomes" id="UP001056120">
    <property type="component" value="Linkage Group LG04"/>
</dbReference>
<dbReference type="EMBL" id="CM042021">
    <property type="protein sequence ID" value="KAI3816856.1"/>
    <property type="molecule type" value="Genomic_DNA"/>
</dbReference>
<comment type="caution">
    <text evidence="1">The sequence shown here is derived from an EMBL/GenBank/DDBJ whole genome shotgun (WGS) entry which is preliminary data.</text>
</comment>
<keyword evidence="2" id="KW-1185">Reference proteome</keyword>
<evidence type="ECO:0000313" key="2">
    <source>
        <dbReference type="Proteomes" id="UP001056120"/>
    </source>
</evidence>
<gene>
    <name evidence="1" type="ORF">L1987_10639</name>
</gene>
<reference evidence="2" key="1">
    <citation type="journal article" date="2022" name="Mol. Ecol. Resour.">
        <title>The genomes of chicory, endive, great burdock and yacon provide insights into Asteraceae palaeo-polyploidization history and plant inulin production.</title>
        <authorList>
            <person name="Fan W."/>
            <person name="Wang S."/>
            <person name="Wang H."/>
            <person name="Wang A."/>
            <person name="Jiang F."/>
            <person name="Liu H."/>
            <person name="Zhao H."/>
            <person name="Xu D."/>
            <person name="Zhang Y."/>
        </authorList>
    </citation>
    <scope>NUCLEOTIDE SEQUENCE [LARGE SCALE GENOMIC DNA]</scope>
    <source>
        <strain evidence="2">cv. Yunnan</strain>
    </source>
</reference>
<sequence>MSGESIGYIPRDIDHPMHENPSGDKVQTELTRIRVDEDETMMGENEVIAGEFARKDSEKFTVEKGDTIEKSLHQSLEESTEDMQDDGKDVWDELCMRPVGVKWPDPWGQPLAPGFDNNVWSLVLQRAKVSTVMGNKACWLDVERENCHREEAIHKKKKKKQKSKGNNPFDKMHGKEPDHGTNEGGTMHGDGTRKKHKIWFSRNRRLAKNLLLQKINFIQNAIPVIAPLNLLGMGEFKTGHAKSKDPIPKYNIKESHMSRMDNLFEDLVAKRAKLKEIASNINTTDENNLLVKSLLAMKHYKNKYTQVHEGRSGHQRNNAEEGGIVYERNIVNRPTRNTDGNELPSIPDRMYQQTSANTNNYTRDRLVPLDSSLSEWSKPMIEYFRHLYSIYEFGAGTSAATHERMSMIDTSNNDHENVEMLIEEVESEEDGTAEMMKSDSPSTTNTSWNKEEGMEVCNPTDMLVDGTKDGDN</sequence>
<accession>A0ACB9JAX2</accession>
<evidence type="ECO:0000313" key="1">
    <source>
        <dbReference type="EMBL" id="KAI3816856.1"/>
    </source>
</evidence>
<proteinExistence type="predicted"/>
<name>A0ACB9JAX2_9ASTR</name>
<protein>
    <submittedName>
        <fullName evidence="1">Uncharacterized protein</fullName>
    </submittedName>
</protein>